<keyword evidence="3" id="KW-0539">Nucleus</keyword>
<dbReference type="PANTHER" id="PTHR23318:SF0">
    <property type="entry name" value="SERINE_THREONINE-PROTEIN PHOSPHATASE 4 REGULATORY SUBUNIT 3"/>
    <property type="match status" value="1"/>
</dbReference>
<dbReference type="FunFam" id="2.30.29.30:FF:000051">
    <property type="entry name" value="Serine/threonine-protein phosphatase 4 regulatory subunit 3B"/>
    <property type="match status" value="1"/>
</dbReference>
<dbReference type="Pfam" id="PF04802">
    <property type="entry name" value="PP4R3"/>
    <property type="match status" value="1"/>
</dbReference>
<sequence>MTSEASNRRRVKLYTLNDNREWDDTGTGHVSALYTEQNNMALVVISEADGSRLLESKIQPDTAYQKQQATLIVWSESENLDLALSFQEKVGCDDIWEKICNVQGKDPTVLLTQDVIDDSDNADDPDRYASSTSQLNQAIDLPTCELGRLEEIVEVISQGANSQIKKDRLVTTLEQTDYIKQLTELFHKAEDLEDMNSLYHLYEIIRQIIFFNKHALYDVIFAEDKLMDIIGILEYSPAGRKKHREFIRNQATFKEVLPLHNPELVSKIHQTYRVQYIQDCCLPPPCLFDEHTLSTLKSFVSINKIEIISALQEDEGFMCRLFTCLKDPETD</sequence>
<evidence type="ECO:0000256" key="1">
    <source>
        <dbReference type="ARBA" id="ARBA00004123"/>
    </source>
</evidence>
<dbReference type="OrthoDB" id="27483at2759"/>
<dbReference type="InterPro" id="IPR006887">
    <property type="entry name" value="P4R3-like_central_dom"/>
</dbReference>
<dbReference type="InterPro" id="IPR051137">
    <property type="entry name" value="PP4R3-like"/>
</dbReference>
<comment type="subcellular location">
    <subcellularLocation>
        <location evidence="1">Nucleus</location>
    </subcellularLocation>
</comment>
<evidence type="ECO:0000256" key="3">
    <source>
        <dbReference type="ARBA" id="ARBA00023242"/>
    </source>
</evidence>
<dbReference type="AlphaFoldDB" id="A0A448X6G6"/>
<protein>
    <submittedName>
        <fullName evidence="6">Uncharacterized protein</fullName>
    </submittedName>
</protein>
<feature type="domain" description="PP4R3 EVH1-like" evidence="5">
    <location>
        <begin position="8"/>
        <end position="104"/>
    </location>
</feature>
<dbReference type="GO" id="GO:0072542">
    <property type="term" value="F:protein phosphatase activator activity"/>
    <property type="evidence" value="ECO:0007669"/>
    <property type="project" value="TreeGrafter"/>
</dbReference>
<dbReference type="PANTHER" id="PTHR23318">
    <property type="entry name" value="ATP SYNTHASE GAMMA-RELATED"/>
    <property type="match status" value="1"/>
</dbReference>
<proteinExistence type="inferred from homology"/>
<dbReference type="SUPFAM" id="SSF50729">
    <property type="entry name" value="PH domain-like"/>
    <property type="match status" value="1"/>
</dbReference>
<dbReference type="GO" id="GO:0005654">
    <property type="term" value="C:nucleoplasm"/>
    <property type="evidence" value="ECO:0007669"/>
    <property type="project" value="TreeGrafter"/>
</dbReference>
<dbReference type="InterPro" id="IPR011993">
    <property type="entry name" value="PH-like_dom_sf"/>
</dbReference>
<feature type="domain" description="Serine/threonine-protein phosphatase 4 regulatory subunit 3-like central" evidence="4">
    <location>
        <begin position="151"/>
        <end position="330"/>
    </location>
</feature>
<gene>
    <name evidence="6" type="ORF">PXEA_LOCUS22685</name>
</gene>
<evidence type="ECO:0000313" key="7">
    <source>
        <dbReference type="Proteomes" id="UP000784294"/>
    </source>
</evidence>
<evidence type="ECO:0000259" key="5">
    <source>
        <dbReference type="Pfam" id="PF22972"/>
    </source>
</evidence>
<feature type="non-terminal residue" evidence="6">
    <location>
        <position position="331"/>
    </location>
</feature>
<name>A0A448X6G6_9PLAT</name>
<organism evidence="6 7">
    <name type="scientific">Protopolystoma xenopodis</name>
    <dbReference type="NCBI Taxonomy" id="117903"/>
    <lineage>
        <taxon>Eukaryota</taxon>
        <taxon>Metazoa</taxon>
        <taxon>Spiralia</taxon>
        <taxon>Lophotrochozoa</taxon>
        <taxon>Platyhelminthes</taxon>
        <taxon>Monogenea</taxon>
        <taxon>Polyopisthocotylea</taxon>
        <taxon>Polystomatidea</taxon>
        <taxon>Polystomatidae</taxon>
        <taxon>Protopolystoma</taxon>
    </lineage>
</organism>
<reference evidence="6" key="1">
    <citation type="submission" date="2018-11" db="EMBL/GenBank/DDBJ databases">
        <authorList>
            <consortium name="Pathogen Informatics"/>
        </authorList>
    </citation>
    <scope>NUCLEOTIDE SEQUENCE</scope>
</reference>
<comment type="caution">
    <text evidence="6">The sequence shown here is derived from an EMBL/GenBank/DDBJ whole genome shotgun (WGS) entry which is preliminary data.</text>
</comment>
<dbReference type="GO" id="GO:0006974">
    <property type="term" value="P:DNA damage response"/>
    <property type="evidence" value="ECO:0007669"/>
    <property type="project" value="TreeGrafter"/>
</dbReference>
<keyword evidence="7" id="KW-1185">Reference proteome</keyword>
<dbReference type="GO" id="GO:0030289">
    <property type="term" value="C:protein phosphatase 4 complex"/>
    <property type="evidence" value="ECO:0007669"/>
    <property type="project" value="TreeGrafter"/>
</dbReference>
<evidence type="ECO:0000256" key="2">
    <source>
        <dbReference type="ARBA" id="ARBA00008809"/>
    </source>
</evidence>
<comment type="similarity">
    <text evidence="2">Belongs to the SMEK family.</text>
</comment>
<dbReference type="InterPro" id="IPR055236">
    <property type="entry name" value="EVH1_PP4R3"/>
</dbReference>
<dbReference type="EMBL" id="CAAALY010101534">
    <property type="protein sequence ID" value="VEL29245.1"/>
    <property type="molecule type" value="Genomic_DNA"/>
</dbReference>
<evidence type="ECO:0000313" key="6">
    <source>
        <dbReference type="EMBL" id="VEL29245.1"/>
    </source>
</evidence>
<accession>A0A448X6G6</accession>
<evidence type="ECO:0000259" key="4">
    <source>
        <dbReference type="Pfam" id="PF04802"/>
    </source>
</evidence>
<dbReference type="Pfam" id="PF22972">
    <property type="entry name" value="EVH1_PP4R3"/>
    <property type="match status" value="1"/>
</dbReference>
<dbReference type="Proteomes" id="UP000784294">
    <property type="component" value="Unassembled WGS sequence"/>
</dbReference>
<dbReference type="Gene3D" id="2.30.29.30">
    <property type="entry name" value="Pleckstrin-homology domain (PH domain)/Phosphotyrosine-binding domain (PTB)"/>
    <property type="match status" value="1"/>
</dbReference>